<evidence type="ECO:0000313" key="4">
    <source>
        <dbReference type="Proteomes" id="UP000288215"/>
    </source>
</evidence>
<organism evidence="3 4">
    <name type="scientific">Methanosuratincola subterraneus</name>
    <dbReference type="NCBI Taxonomy" id="2593994"/>
    <lineage>
        <taxon>Archaea</taxon>
        <taxon>Thermoproteota</taxon>
        <taxon>Methanosuratincolia</taxon>
        <taxon>Candidatus Methanomethylicales</taxon>
        <taxon>Candidatus Methanomethylicaceae</taxon>
        <taxon>Candidatus Methanosuratincola (ex Vanwonterghem et al. 2016)</taxon>
    </lineage>
</organism>
<dbReference type="EMBL" id="RXGA01000001">
    <property type="protein sequence ID" value="RWX74313.1"/>
    <property type="molecule type" value="Genomic_DNA"/>
</dbReference>
<dbReference type="PANTHER" id="PTHR42856">
    <property type="entry name" value="ACYL-COENZYME A THIOESTERASE PAAI"/>
    <property type="match status" value="1"/>
</dbReference>
<dbReference type="Pfam" id="PF03061">
    <property type="entry name" value="4HBT"/>
    <property type="match status" value="1"/>
</dbReference>
<dbReference type="InterPro" id="IPR029069">
    <property type="entry name" value="HotDog_dom_sf"/>
</dbReference>
<dbReference type="GO" id="GO:0016289">
    <property type="term" value="F:acyl-CoA hydrolase activity"/>
    <property type="evidence" value="ECO:0007669"/>
    <property type="project" value="TreeGrafter"/>
</dbReference>
<gene>
    <name evidence="3" type="ORF">Metus_0338</name>
</gene>
<dbReference type="AlphaFoldDB" id="A0A3S3RD28"/>
<dbReference type="Gene3D" id="3.10.129.10">
    <property type="entry name" value="Hotdog Thioesterase"/>
    <property type="match status" value="1"/>
</dbReference>
<dbReference type="InterPro" id="IPR006683">
    <property type="entry name" value="Thioestr_dom"/>
</dbReference>
<proteinExistence type="predicted"/>
<evidence type="ECO:0000259" key="2">
    <source>
        <dbReference type="Pfam" id="PF03061"/>
    </source>
</evidence>
<evidence type="ECO:0000256" key="1">
    <source>
        <dbReference type="ARBA" id="ARBA00022801"/>
    </source>
</evidence>
<dbReference type="SUPFAM" id="SSF54637">
    <property type="entry name" value="Thioesterase/thiol ester dehydrase-isomerase"/>
    <property type="match status" value="1"/>
</dbReference>
<dbReference type="CDD" id="cd03443">
    <property type="entry name" value="PaaI_thioesterase"/>
    <property type="match status" value="1"/>
</dbReference>
<dbReference type="InterPro" id="IPR003736">
    <property type="entry name" value="PAAI_dom"/>
</dbReference>
<dbReference type="InterPro" id="IPR052723">
    <property type="entry name" value="Acyl-CoA_thioesterase_PaaI"/>
</dbReference>
<comment type="caution">
    <text evidence="3">The sequence shown here is derived from an EMBL/GenBank/DDBJ whole genome shotgun (WGS) entry which is preliminary data.</text>
</comment>
<protein>
    <recommendedName>
        <fullName evidence="2">Thioesterase domain-containing protein</fullName>
    </recommendedName>
</protein>
<reference evidence="3 4" key="1">
    <citation type="submission" date="2018-12" db="EMBL/GenBank/DDBJ databases">
        <title>The complete genome of the methanogenic archaea of the candidate phylum Verstraetearchaeota, obtained from the metagenome of underground thermal water.</title>
        <authorList>
            <person name="Kadnikov V.V."/>
            <person name="Mardanov A.V."/>
            <person name="Beletsky A.V."/>
            <person name="Karnachuk O.V."/>
            <person name="Ravin N.V."/>
        </authorList>
    </citation>
    <scope>NUCLEOTIDE SEQUENCE [LARGE SCALE GENOMIC DNA]</scope>
    <source>
        <strain evidence="3">Ch88</strain>
    </source>
</reference>
<feature type="domain" description="Thioesterase" evidence="2">
    <location>
        <begin position="49"/>
        <end position="124"/>
    </location>
</feature>
<dbReference type="Proteomes" id="UP000288215">
    <property type="component" value="Unassembled WGS sequence"/>
</dbReference>
<keyword evidence="1" id="KW-0378">Hydrolase</keyword>
<accession>A0A3S3RD28</accession>
<evidence type="ECO:0000313" key="3">
    <source>
        <dbReference type="EMBL" id="RWX74313.1"/>
    </source>
</evidence>
<sequence>MFREEPYTDMQELLSKDRIASLLGVRMLEWGPGRCLLEMVVDERMLNAYGSCHGSAIFALADIAFAVCCNSGGVKSVALSMNINYRRPTKHGERLIAEAQEESAGSTTALCRIRITNGDGKVVALADGLAYRIKS</sequence>
<dbReference type="NCBIfam" id="TIGR00369">
    <property type="entry name" value="unchar_dom_1"/>
    <property type="match status" value="1"/>
</dbReference>
<name>A0A3S3RD28_METS7</name>
<dbReference type="PANTHER" id="PTHR42856:SF1">
    <property type="entry name" value="ACYL-COENZYME A THIOESTERASE PAAI"/>
    <property type="match status" value="1"/>
</dbReference>